<organism evidence="2">
    <name type="scientific">Fagus sylvatica</name>
    <name type="common">Beechnut</name>
    <dbReference type="NCBI Taxonomy" id="28930"/>
    <lineage>
        <taxon>Eukaryota</taxon>
        <taxon>Viridiplantae</taxon>
        <taxon>Streptophyta</taxon>
        <taxon>Embryophyta</taxon>
        <taxon>Tracheophyta</taxon>
        <taxon>Spermatophyta</taxon>
        <taxon>Magnoliopsida</taxon>
        <taxon>eudicotyledons</taxon>
        <taxon>Gunneridae</taxon>
        <taxon>Pentapetalae</taxon>
        <taxon>rosids</taxon>
        <taxon>fabids</taxon>
        <taxon>Fagales</taxon>
        <taxon>Fagaceae</taxon>
        <taxon>Fagus</taxon>
    </lineage>
</organism>
<evidence type="ECO:0000313" key="2">
    <source>
        <dbReference type="EMBL" id="SPD11577.1"/>
    </source>
</evidence>
<dbReference type="EMBL" id="OIVN01003480">
    <property type="protein sequence ID" value="SPD11577.1"/>
    <property type="molecule type" value="Genomic_DNA"/>
</dbReference>
<gene>
    <name evidence="2" type="ORF">FSB_LOCUS39459</name>
</gene>
<dbReference type="InterPro" id="IPR057207">
    <property type="entry name" value="FBXL15_LRR"/>
</dbReference>
<reference evidence="2" key="1">
    <citation type="submission" date="2018-02" db="EMBL/GenBank/DDBJ databases">
        <authorList>
            <person name="Cohen D.B."/>
            <person name="Kent A.D."/>
        </authorList>
    </citation>
    <scope>NUCLEOTIDE SEQUENCE</scope>
</reference>
<accession>A0A2N9HB27</accession>
<dbReference type="SUPFAM" id="SSF52047">
    <property type="entry name" value="RNI-like"/>
    <property type="match status" value="2"/>
</dbReference>
<dbReference type="SUPFAM" id="SSF81383">
    <property type="entry name" value="F-box domain"/>
    <property type="match status" value="1"/>
</dbReference>
<proteinExistence type="predicted"/>
<dbReference type="AlphaFoldDB" id="A0A2N9HB27"/>
<protein>
    <recommendedName>
        <fullName evidence="1">F-box/LRR-repeat protein 15-like leucin rich repeat domain-containing protein</fullName>
    </recommendedName>
</protein>
<dbReference type="InterPro" id="IPR032675">
    <property type="entry name" value="LRR_dom_sf"/>
</dbReference>
<dbReference type="Pfam" id="PF25372">
    <property type="entry name" value="DUF7885"/>
    <property type="match status" value="1"/>
</dbReference>
<dbReference type="InterPro" id="IPR036047">
    <property type="entry name" value="F-box-like_dom_sf"/>
</dbReference>
<sequence length="645" mass="72054">MATTTNETGPKSLDSLPPALIATIMTKLDVASIRSAASTCTTFRTCASQILSFIPTFHLLDIALSMDLLRPLLRPNPHLMSLKVDCDRLNDSAIELLLHPSLRELSLYNCADFNGKLLSEIGTRCHDLRSLWLGSVAGKRGRSVHISELEELLSGCNQLEALILMFDVSLFLHHDFARVWAMASEKLTSLEIGYISSVTVTEMLSLNLGNPQSPNHIRPSILSGIQKLCLSVDYITDAMVGTISKGLISLTHLDLRDAPFIEPGLTFDLTNSGLQQINQYGKLKHLSLVRRQDFCITYFRRVNDLGILLMADKCANMESIYLGGFCRVTDTGFKTILHSCSRLYQLRVSQGTQLTDLVFHDISATSLTLTHVSLRFCNLLTNHAVINLVFNRDLRVLDLRTCKNLGDEALRAISTLPKLKVLLLDGSDISDMGLLHLRQGIIGSLVTLSVRGCKRLTDKCISALFDGSCKIELRELDLSDIPNLSDNGIKLLAKSRVPLFELRMRNCQYIGDTAVMALASMQVDEERWHGSSLRLLDLYRCGGITQLSFRWLKKPYFPRLRWLGVTGSVTRDLVDALARSSPFLHVQCHGDELGADQWDCSDSTYVHDYDEVLDYDEADDELEQWLLEGEDDHDDEEMGDAENNA</sequence>
<name>A0A2N9HB27_FAGSY</name>
<dbReference type="GO" id="GO:0031146">
    <property type="term" value="P:SCF-dependent proteasomal ubiquitin-dependent protein catabolic process"/>
    <property type="evidence" value="ECO:0007669"/>
    <property type="project" value="TreeGrafter"/>
</dbReference>
<dbReference type="SMART" id="SM00367">
    <property type="entry name" value="LRR_CC"/>
    <property type="match status" value="9"/>
</dbReference>
<evidence type="ECO:0000259" key="1">
    <source>
        <dbReference type="Pfam" id="PF25372"/>
    </source>
</evidence>
<dbReference type="InterPro" id="IPR006553">
    <property type="entry name" value="Leu-rich_rpt_Cys-con_subtyp"/>
</dbReference>
<dbReference type="Gene3D" id="3.80.10.10">
    <property type="entry name" value="Ribonuclease Inhibitor"/>
    <property type="match status" value="2"/>
</dbReference>
<feature type="domain" description="F-box/LRR-repeat protein 15-like leucin rich repeat" evidence="1">
    <location>
        <begin position="65"/>
        <end position="569"/>
    </location>
</feature>
<dbReference type="PANTHER" id="PTHR13318:SF86">
    <property type="entry name" value="F-BOX_LRR-REPEAT PROTEIN 10"/>
    <property type="match status" value="1"/>
</dbReference>
<dbReference type="GO" id="GO:0019005">
    <property type="term" value="C:SCF ubiquitin ligase complex"/>
    <property type="evidence" value="ECO:0007669"/>
    <property type="project" value="TreeGrafter"/>
</dbReference>
<dbReference type="PANTHER" id="PTHR13318">
    <property type="entry name" value="PARTNER OF PAIRED, ISOFORM B-RELATED"/>
    <property type="match status" value="1"/>
</dbReference>
<dbReference type="FunFam" id="3.80.10.10:FF:000494">
    <property type="entry name" value="F-box/LRR-repeat protein 10 isoform A"/>
    <property type="match status" value="1"/>
</dbReference>